<protein>
    <submittedName>
        <fullName evidence="1">Uncharacterized protein</fullName>
    </submittedName>
</protein>
<reference evidence="1" key="1">
    <citation type="submission" date="2023-06" db="EMBL/GenBank/DDBJ databases">
        <title>Genomic of Parafulvivirga corallium.</title>
        <authorList>
            <person name="Wang G."/>
        </authorList>
    </citation>
    <scope>NUCLEOTIDE SEQUENCE</scope>
    <source>
        <strain evidence="1">BMA10</strain>
    </source>
</reference>
<evidence type="ECO:0000313" key="1">
    <source>
        <dbReference type="EMBL" id="MDN5202970.1"/>
    </source>
</evidence>
<dbReference type="EMBL" id="JAUJEA010000006">
    <property type="protein sequence ID" value="MDN5202970.1"/>
    <property type="molecule type" value="Genomic_DNA"/>
</dbReference>
<gene>
    <name evidence="1" type="ORF">QQ008_16390</name>
</gene>
<proteinExistence type="predicted"/>
<name>A0ABT8KQH3_9BACT</name>
<evidence type="ECO:0000313" key="2">
    <source>
        <dbReference type="Proteomes" id="UP001172082"/>
    </source>
</evidence>
<sequence>MDQFVVFDKNTKVSGESIFPVVTALETGKKDRLRILLKNGIDPKPFRWFNMQHLLNVFKEIYESAGEETLFSIGKAMPDYAKFPPILDLEMALAQLNHAYQMNHICGEAGCWKLIEFDKKNKKAIVECHSPYPAELVRGVLASLLKKFKPKNSYHDQVILCKQIYGDEYYTFMLMW</sequence>
<dbReference type="RefSeq" id="WP_346752994.1">
    <property type="nucleotide sequence ID" value="NZ_JAUJEA010000006.1"/>
</dbReference>
<keyword evidence="2" id="KW-1185">Reference proteome</keyword>
<organism evidence="1 2">
    <name type="scientific">Splendidivirga corallicola</name>
    <dbReference type="NCBI Taxonomy" id="3051826"/>
    <lineage>
        <taxon>Bacteria</taxon>
        <taxon>Pseudomonadati</taxon>
        <taxon>Bacteroidota</taxon>
        <taxon>Cytophagia</taxon>
        <taxon>Cytophagales</taxon>
        <taxon>Splendidivirgaceae</taxon>
        <taxon>Splendidivirga</taxon>
    </lineage>
</organism>
<dbReference type="Proteomes" id="UP001172082">
    <property type="component" value="Unassembled WGS sequence"/>
</dbReference>
<accession>A0ABT8KQH3</accession>
<comment type="caution">
    <text evidence="1">The sequence shown here is derived from an EMBL/GenBank/DDBJ whole genome shotgun (WGS) entry which is preliminary data.</text>
</comment>